<dbReference type="GO" id="GO:0016747">
    <property type="term" value="F:acyltransferase activity, transferring groups other than amino-acyl groups"/>
    <property type="evidence" value="ECO:0007669"/>
    <property type="project" value="InterPro"/>
</dbReference>
<evidence type="ECO:0000259" key="1">
    <source>
        <dbReference type="PROSITE" id="PS51186"/>
    </source>
</evidence>
<evidence type="ECO:0000313" key="2">
    <source>
        <dbReference type="EMBL" id="KKK59995.1"/>
    </source>
</evidence>
<feature type="domain" description="N-acetyltransferase" evidence="1">
    <location>
        <begin position="4"/>
        <end position="124"/>
    </location>
</feature>
<name>A0A0F8XG93_9ZZZZ</name>
<gene>
    <name evidence="2" type="ORF">LCGC14_3028800</name>
</gene>
<dbReference type="AlphaFoldDB" id="A0A0F8XG93"/>
<dbReference type="CDD" id="cd04301">
    <property type="entry name" value="NAT_SF"/>
    <property type="match status" value="1"/>
</dbReference>
<dbReference type="InterPro" id="IPR016181">
    <property type="entry name" value="Acyl_CoA_acyltransferase"/>
</dbReference>
<dbReference type="Pfam" id="PF00583">
    <property type="entry name" value="Acetyltransf_1"/>
    <property type="match status" value="1"/>
</dbReference>
<reference evidence="2" key="1">
    <citation type="journal article" date="2015" name="Nature">
        <title>Complex archaea that bridge the gap between prokaryotes and eukaryotes.</title>
        <authorList>
            <person name="Spang A."/>
            <person name="Saw J.H."/>
            <person name="Jorgensen S.L."/>
            <person name="Zaremba-Niedzwiedzka K."/>
            <person name="Martijn J."/>
            <person name="Lind A.E."/>
            <person name="van Eijk R."/>
            <person name="Schleper C."/>
            <person name="Guy L."/>
            <person name="Ettema T.J."/>
        </authorList>
    </citation>
    <scope>NUCLEOTIDE SEQUENCE</scope>
</reference>
<dbReference type="SUPFAM" id="SSF55729">
    <property type="entry name" value="Acyl-CoA N-acyltransferases (Nat)"/>
    <property type="match status" value="1"/>
</dbReference>
<dbReference type="InterPro" id="IPR000182">
    <property type="entry name" value="GNAT_dom"/>
</dbReference>
<organism evidence="2">
    <name type="scientific">marine sediment metagenome</name>
    <dbReference type="NCBI Taxonomy" id="412755"/>
    <lineage>
        <taxon>unclassified sequences</taxon>
        <taxon>metagenomes</taxon>
        <taxon>ecological metagenomes</taxon>
    </lineage>
</organism>
<dbReference type="EMBL" id="LAZR01063189">
    <property type="protein sequence ID" value="KKK59995.1"/>
    <property type="molecule type" value="Genomic_DNA"/>
</dbReference>
<comment type="caution">
    <text evidence="2">The sequence shown here is derived from an EMBL/GenBank/DDBJ whole genome shotgun (WGS) entry which is preliminary data.</text>
</comment>
<sequence>MRYIEILKETVEIVDGENLYQETDNPVNADLFKRLKYLDFSEAKNELHFVIRSGTRIIAIAGLEPSPYSDEYWIKHYSVDENYRNMGYATQLIDAVFNFANKRNITLKRSTSTEMGQKYLTEPI</sequence>
<proteinExistence type="predicted"/>
<feature type="non-terminal residue" evidence="2">
    <location>
        <position position="124"/>
    </location>
</feature>
<dbReference type="PROSITE" id="PS51186">
    <property type="entry name" value="GNAT"/>
    <property type="match status" value="1"/>
</dbReference>
<protein>
    <recommendedName>
        <fullName evidence="1">N-acetyltransferase domain-containing protein</fullName>
    </recommendedName>
</protein>
<accession>A0A0F8XG93</accession>
<dbReference type="Gene3D" id="3.40.630.30">
    <property type="match status" value="1"/>
</dbReference>